<protein>
    <submittedName>
        <fullName evidence="7">Sigma-70 family RNA polymerase sigma factor</fullName>
    </submittedName>
</protein>
<dbReference type="InterPro" id="IPR013325">
    <property type="entry name" value="RNA_pol_sigma_r2"/>
</dbReference>
<keyword evidence="5" id="KW-0804">Transcription</keyword>
<evidence type="ECO:0000256" key="3">
    <source>
        <dbReference type="ARBA" id="ARBA00023082"/>
    </source>
</evidence>
<evidence type="ECO:0000313" key="8">
    <source>
        <dbReference type="Proteomes" id="UP000473325"/>
    </source>
</evidence>
<keyword evidence="2" id="KW-0805">Transcription regulation</keyword>
<dbReference type="AlphaFoldDB" id="A0A6L7EX50"/>
<reference evidence="7 8" key="1">
    <citation type="submission" date="2019-12" db="EMBL/GenBank/DDBJ databases">
        <authorList>
            <person name="Kun Z."/>
        </authorList>
    </citation>
    <scope>NUCLEOTIDE SEQUENCE [LARGE SCALE GENOMIC DNA]</scope>
    <source>
        <strain evidence="7 8">YIM 123512</strain>
    </source>
</reference>
<evidence type="ECO:0000313" key="7">
    <source>
        <dbReference type="EMBL" id="MXG91360.1"/>
    </source>
</evidence>
<keyword evidence="3" id="KW-0731">Sigma factor</keyword>
<dbReference type="InterPro" id="IPR007627">
    <property type="entry name" value="RNA_pol_sigma70_r2"/>
</dbReference>
<dbReference type="GO" id="GO:0016987">
    <property type="term" value="F:sigma factor activity"/>
    <property type="evidence" value="ECO:0007669"/>
    <property type="project" value="UniProtKB-KW"/>
</dbReference>
<dbReference type="PANTHER" id="PTHR43133">
    <property type="entry name" value="RNA POLYMERASE ECF-TYPE SIGMA FACTO"/>
    <property type="match status" value="1"/>
</dbReference>
<dbReference type="Gene3D" id="1.10.1740.10">
    <property type="match status" value="1"/>
</dbReference>
<dbReference type="InterPro" id="IPR014284">
    <property type="entry name" value="RNA_pol_sigma-70_dom"/>
</dbReference>
<proteinExistence type="inferred from homology"/>
<gene>
    <name evidence="7" type="ORF">GRQ65_17565</name>
</gene>
<evidence type="ECO:0000256" key="5">
    <source>
        <dbReference type="ARBA" id="ARBA00023163"/>
    </source>
</evidence>
<dbReference type="InterPro" id="IPR039425">
    <property type="entry name" value="RNA_pol_sigma-70-like"/>
</dbReference>
<dbReference type="EMBL" id="WUEK01000012">
    <property type="protein sequence ID" value="MXG91360.1"/>
    <property type="molecule type" value="Genomic_DNA"/>
</dbReference>
<sequence length="228" mass="25017">MYQAAGPALLCGVESLRDELQDELQDEEACVSLDRARPAHPQEVWAAASDAFVRWRGGDALALDDLVRVMTPVLWQVVRAHRLPAEVAEDVVQTTWLALVRSRDAVHDPAAVGSWLTTSARREAWRVAKAAGRSLATEDDDLAPRLPDATSPEADVVRRDEDRLLWAAVDRLGERCRRLLRIVAFEHRPDYASVAAELAMPIGSIGPTRGRCLDKLRAELAGGGSDRG</sequence>
<evidence type="ECO:0000256" key="1">
    <source>
        <dbReference type="ARBA" id="ARBA00010641"/>
    </source>
</evidence>
<name>A0A6L7EX50_9ACTN</name>
<dbReference type="PANTHER" id="PTHR43133:SF8">
    <property type="entry name" value="RNA POLYMERASE SIGMA FACTOR HI_1459-RELATED"/>
    <property type="match status" value="1"/>
</dbReference>
<dbReference type="InterPro" id="IPR036388">
    <property type="entry name" value="WH-like_DNA-bd_sf"/>
</dbReference>
<accession>A0A6L7EX50</accession>
<dbReference type="Gene3D" id="1.10.10.10">
    <property type="entry name" value="Winged helix-like DNA-binding domain superfamily/Winged helix DNA-binding domain"/>
    <property type="match status" value="1"/>
</dbReference>
<dbReference type="SUPFAM" id="SSF88946">
    <property type="entry name" value="Sigma2 domain of RNA polymerase sigma factors"/>
    <property type="match status" value="1"/>
</dbReference>
<dbReference type="GO" id="GO:0006352">
    <property type="term" value="P:DNA-templated transcription initiation"/>
    <property type="evidence" value="ECO:0007669"/>
    <property type="project" value="InterPro"/>
</dbReference>
<keyword evidence="4" id="KW-0238">DNA-binding</keyword>
<keyword evidence="8" id="KW-1185">Reference proteome</keyword>
<comment type="similarity">
    <text evidence="1">Belongs to the sigma-70 factor family. ECF subfamily.</text>
</comment>
<dbReference type="InterPro" id="IPR013324">
    <property type="entry name" value="RNA_pol_sigma_r3/r4-like"/>
</dbReference>
<dbReference type="Pfam" id="PF04542">
    <property type="entry name" value="Sigma70_r2"/>
    <property type="match status" value="1"/>
</dbReference>
<comment type="caution">
    <text evidence="7">The sequence shown here is derived from an EMBL/GenBank/DDBJ whole genome shotgun (WGS) entry which is preliminary data.</text>
</comment>
<evidence type="ECO:0000256" key="2">
    <source>
        <dbReference type="ARBA" id="ARBA00023015"/>
    </source>
</evidence>
<dbReference type="GO" id="GO:0003677">
    <property type="term" value="F:DNA binding"/>
    <property type="evidence" value="ECO:0007669"/>
    <property type="project" value="UniProtKB-KW"/>
</dbReference>
<dbReference type="Proteomes" id="UP000473325">
    <property type="component" value="Unassembled WGS sequence"/>
</dbReference>
<feature type="domain" description="RNA polymerase sigma-70 region 2" evidence="6">
    <location>
        <begin position="68"/>
        <end position="126"/>
    </location>
</feature>
<organism evidence="7 8">
    <name type="scientific">Nocardioides flavescens</name>
    <dbReference type="NCBI Taxonomy" id="2691959"/>
    <lineage>
        <taxon>Bacteria</taxon>
        <taxon>Bacillati</taxon>
        <taxon>Actinomycetota</taxon>
        <taxon>Actinomycetes</taxon>
        <taxon>Propionibacteriales</taxon>
        <taxon>Nocardioidaceae</taxon>
        <taxon>Nocardioides</taxon>
    </lineage>
</organism>
<dbReference type="SUPFAM" id="SSF88659">
    <property type="entry name" value="Sigma3 and sigma4 domains of RNA polymerase sigma factors"/>
    <property type="match status" value="1"/>
</dbReference>
<evidence type="ECO:0000259" key="6">
    <source>
        <dbReference type="Pfam" id="PF04542"/>
    </source>
</evidence>
<dbReference type="NCBIfam" id="TIGR02937">
    <property type="entry name" value="sigma70-ECF"/>
    <property type="match status" value="1"/>
</dbReference>
<evidence type="ECO:0000256" key="4">
    <source>
        <dbReference type="ARBA" id="ARBA00023125"/>
    </source>
</evidence>